<dbReference type="Proteomes" id="UP000251993">
    <property type="component" value="Plasmid unnamed1"/>
</dbReference>
<name>A0A344TT71_9BACT</name>
<accession>A0A344TT71</accession>
<dbReference type="KEGG" id="run:DR864_28645"/>
<keyword evidence="1" id="KW-0614">Plasmid</keyword>
<gene>
    <name evidence="1" type="ORF">DR864_28645</name>
</gene>
<reference evidence="1 2" key="1">
    <citation type="submission" date="2018-07" db="EMBL/GenBank/DDBJ databases">
        <title>Genome sequencing of Runella.</title>
        <authorList>
            <person name="Baek M.-G."/>
            <person name="Yi H."/>
        </authorList>
    </citation>
    <scope>NUCLEOTIDE SEQUENCE [LARGE SCALE GENOMIC DNA]</scope>
    <source>
        <strain evidence="1 2">HYN0085</strain>
        <plasmid evidence="1 2">unnamed1</plasmid>
    </source>
</reference>
<keyword evidence="2" id="KW-1185">Reference proteome</keyword>
<dbReference type="EMBL" id="CP030851">
    <property type="protein sequence ID" value="AXE21842.1"/>
    <property type="molecule type" value="Genomic_DNA"/>
</dbReference>
<dbReference type="AlphaFoldDB" id="A0A344TT71"/>
<geneLocation type="plasmid" evidence="1 2">
    <name>unnamed1</name>
</geneLocation>
<organism evidence="1 2">
    <name type="scientific">Runella rosea</name>
    <dbReference type="NCBI Taxonomy" id="2259595"/>
    <lineage>
        <taxon>Bacteria</taxon>
        <taxon>Pseudomonadati</taxon>
        <taxon>Bacteroidota</taxon>
        <taxon>Cytophagia</taxon>
        <taxon>Cytophagales</taxon>
        <taxon>Spirosomataceae</taxon>
        <taxon>Runella</taxon>
    </lineage>
</organism>
<evidence type="ECO:0000313" key="1">
    <source>
        <dbReference type="EMBL" id="AXE21842.1"/>
    </source>
</evidence>
<dbReference type="RefSeq" id="WP_114070583.1">
    <property type="nucleotide sequence ID" value="NZ_CP030851.1"/>
</dbReference>
<proteinExistence type="predicted"/>
<protein>
    <submittedName>
        <fullName evidence="1">Uncharacterized protein</fullName>
    </submittedName>
</protein>
<evidence type="ECO:0000313" key="2">
    <source>
        <dbReference type="Proteomes" id="UP000251993"/>
    </source>
</evidence>
<sequence>MAKSFFEYFKENMDALGLPAPNSLFATQAAATSTASAILNAIKTLGGILRLVNLSLQGRN</sequence>